<dbReference type="GO" id="GO:0006281">
    <property type="term" value="P:DNA repair"/>
    <property type="evidence" value="ECO:0007669"/>
    <property type="project" value="UniProtKB-KW"/>
</dbReference>
<keyword evidence="3" id="KW-0479">Metal-binding</keyword>
<dbReference type="InterPro" id="IPR013087">
    <property type="entry name" value="Znf_C2H2_type"/>
</dbReference>
<dbReference type="GO" id="GO:0005739">
    <property type="term" value="C:mitochondrion"/>
    <property type="evidence" value="ECO:0007669"/>
    <property type="project" value="EnsemblFungi"/>
</dbReference>
<dbReference type="PhylomeDB" id="A0A0W0DGK1"/>
<dbReference type="SUPFAM" id="SSF56672">
    <property type="entry name" value="DNA/RNA polymerases"/>
    <property type="match status" value="1"/>
</dbReference>
<evidence type="ECO:0000256" key="4">
    <source>
        <dbReference type="ARBA" id="ARBA00022763"/>
    </source>
</evidence>
<dbReference type="InterPro" id="IPR041298">
    <property type="entry name" value="UBZ3"/>
</dbReference>
<keyword evidence="6" id="KW-0862">Zinc</keyword>
<dbReference type="GO" id="GO:0003684">
    <property type="term" value="F:damaged DNA binding"/>
    <property type="evidence" value="ECO:0007669"/>
    <property type="project" value="InterPro"/>
</dbReference>
<dbReference type="EMBL" id="LLZZ01000022">
    <property type="protein sequence ID" value="KTB12406.1"/>
    <property type="molecule type" value="Genomic_DNA"/>
</dbReference>
<sequence>MGHSKFTWKDLIDLNNKDKAYLSNLACLAHIDVNAFFAQAEQIRCGYSKDDPVVCVQWKSIIAISYAARKHNISRMHTIQEALKKSSDIIPIHTAVFKKGENFWQYHDGYGSWNEDPAKQLPPEEYKVSLEPYRRESRKILKIFREFCDHVEKASVDEVFLDLGRLCFRDLMFPNVEATDDDDYNIVAENPLRELFVNGDYKLDMPLPPVPEALKKLSYCGLVYNHEEAPVIQDWDDVIFALASKNTQLIRKTIQDNLGYTTSCGIARNKILCKLGSNYKKPDAQTVIRNNDILEFLDQGGFEITSFWTLGGALGRELEGLLNLPEKDTIKHIRETWPANHKQLRDYIETELDEAENKKKYPVVAGSKLEVLSDKLFSMVRGTFSTPITPKPLIQSMMSNKNLRGKSCNSLVDCISWLEVFNGELTARIVDLEQDYNKIVVPRTVSLNLRSYTGDVRRKSGPLVINNSKYLSRDLLKTCVKLMQEIHDKFAAKDPSKFYPLINLNVIISNFDILDHQKTVLDMFGNQKQVFNTKTISPKIEPVTEVEDKDEDAKKFSCEKCKVHFDNLKEYDEHKDYHAALKLSESLNGVESTSKNLSIGEKRLLFSKEKRVKKKPISKNKVNSSGNIYNFFNKK</sequence>
<dbReference type="AlphaFoldDB" id="A0A0W0DGK1"/>
<dbReference type="GO" id="GO:0007059">
    <property type="term" value="P:chromosome segregation"/>
    <property type="evidence" value="ECO:0007669"/>
    <property type="project" value="EnsemblFungi"/>
</dbReference>
<dbReference type="InterPro" id="IPR036775">
    <property type="entry name" value="DNA_pol_Y-fam_lit_finger_sf"/>
</dbReference>
<dbReference type="Pfam" id="PF00817">
    <property type="entry name" value="IMS"/>
    <property type="match status" value="1"/>
</dbReference>
<dbReference type="GO" id="GO:0070987">
    <property type="term" value="P:error-free translesion synthesis"/>
    <property type="evidence" value="ECO:0007669"/>
    <property type="project" value="EnsemblFungi"/>
</dbReference>
<reference evidence="11 12" key="1">
    <citation type="submission" date="2015-10" db="EMBL/GenBank/DDBJ databases">
        <title>Draft genomes sequences of Candida glabrata isolates 1A, 1B, 2A, 2B, 3A and 3B.</title>
        <authorList>
            <person name="Haavelsrud O.E."/>
            <person name="Gaustad P."/>
        </authorList>
    </citation>
    <scope>NUCLEOTIDE SEQUENCE [LARGE SCALE GENOMIC DNA]</scope>
    <source>
        <strain evidence="11">910700640</strain>
    </source>
</reference>
<feature type="domain" description="UBZ3-type" evidence="10">
    <location>
        <begin position="551"/>
        <end position="586"/>
    </location>
</feature>
<protein>
    <submittedName>
        <fullName evidence="11">DNA polymerase eta</fullName>
    </submittedName>
</protein>
<dbReference type="PROSITE" id="PS51907">
    <property type="entry name" value="ZF_UBZ3"/>
    <property type="match status" value="1"/>
</dbReference>
<dbReference type="VEuPathDB" id="FungiDB:GVI51_F02673"/>
<evidence type="ECO:0000259" key="9">
    <source>
        <dbReference type="PROSITE" id="PS50173"/>
    </source>
</evidence>
<dbReference type="PROSITE" id="PS50173">
    <property type="entry name" value="UMUC"/>
    <property type="match status" value="1"/>
</dbReference>
<evidence type="ECO:0000256" key="1">
    <source>
        <dbReference type="ARBA" id="ARBA00004123"/>
    </source>
</evidence>
<dbReference type="VEuPathDB" id="FungiDB:B1J91_F02959g"/>
<dbReference type="GO" id="GO:0003887">
    <property type="term" value="F:DNA-directed DNA polymerase activity"/>
    <property type="evidence" value="ECO:0007669"/>
    <property type="project" value="EnsemblFungi"/>
</dbReference>
<dbReference type="GO" id="GO:0008270">
    <property type="term" value="F:zinc ion binding"/>
    <property type="evidence" value="ECO:0007669"/>
    <property type="project" value="UniProtKB-KW"/>
</dbReference>
<dbReference type="Gene3D" id="1.10.150.20">
    <property type="entry name" value="5' to 3' exonuclease, C-terminal subdomain"/>
    <property type="match status" value="1"/>
</dbReference>
<dbReference type="VEuPathDB" id="FungiDB:CAGL0F02959g"/>
<keyword evidence="4" id="KW-0227">DNA damage</keyword>
<keyword evidence="7" id="KW-0234">DNA repair</keyword>
<evidence type="ECO:0000256" key="6">
    <source>
        <dbReference type="ARBA" id="ARBA00022833"/>
    </source>
</evidence>
<comment type="caution">
    <text evidence="11">The sequence shown here is derived from an EMBL/GenBank/DDBJ whole genome shotgun (WGS) entry which is preliminary data.</text>
</comment>
<evidence type="ECO:0000313" key="11">
    <source>
        <dbReference type="EMBL" id="KTB12406.1"/>
    </source>
</evidence>
<dbReference type="PROSITE" id="PS00028">
    <property type="entry name" value="ZINC_FINGER_C2H2_1"/>
    <property type="match status" value="1"/>
</dbReference>
<dbReference type="InterPro" id="IPR052230">
    <property type="entry name" value="DNA_polymerase_eta"/>
</dbReference>
<dbReference type="Gene3D" id="3.30.1490.100">
    <property type="entry name" value="DNA polymerase, Y-family, little finger domain"/>
    <property type="match status" value="1"/>
</dbReference>
<dbReference type="PANTHER" id="PTHR45873:SF1">
    <property type="entry name" value="DNA POLYMERASE ETA"/>
    <property type="match status" value="1"/>
</dbReference>
<dbReference type="OMA" id="QVEQIRC"/>
<keyword evidence="8" id="KW-0539">Nucleus</keyword>
<dbReference type="GO" id="GO:0042276">
    <property type="term" value="P:error-prone translesion synthesis"/>
    <property type="evidence" value="ECO:0007669"/>
    <property type="project" value="EnsemblFungi"/>
</dbReference>
<dbReference type="FunFam" id="3.40.1170.60:FF:000008">
    <property type="entry name" value="DNA polymerase eta subunit"/>
    <property type="match status" value="1"/>
</dbReference>
<name>A0A0W0DGK1_CANGB</name>
<dbReference type="Pfam" id="PF18439">
    <property type="entry name" value="zf_UBZ"/>
    <property type="match status" value="1"/>
</dbReference>
<dbReference type="Gene3D" id="3.40.1170.60">
    <property type="match status" value="1"/>
</dbReference>
<evidence type="ECO:0000256" key="8">
    <source>
        <dbReference type="ARBA" id="ARBA00023242"/>
    </source>
</evidence>
<keyword evidence="5" id="KW-0863">Zinc-finger</keyword>
<dbReference type="VEuPathDB" id="FungiDB:GWK60_F02673"/>
<dbReference type="InterPro" id="IPR043128">
    <property type="entry name" value="Rev_trsase/Diguanyl_cyclase"/>
</dbReference>
<accession>A0A0W0DGK1</accession>
<comment type="subcellular location">
    <subcellularLocation>
        <location evidence="1">Nucleus</location>
    </subcellularLocation>
</comment>
<evidence type="ECO:0000313" key="12">
    <source>
        <dbReference type="Proteomes" id="UP000054886"/>
    </source>
</evidence>
<evidence type="ECO:0000256" key="2">
    <source>
        <dbReference type="ARBA" id="ARBA00022679"/>
    </source>
</evidence>
<organism evidence="11 12">
    <name type="scientific">Candida glabrata</name>
    <name type="common">Yeast</name>
    <name type="synonym">Torulopsis glabrata</name>
    <dbReference type="NCBI Taxonomy" id="5478"/>
    <lineage>
        <taxon>Eukaryota</taxon>
        <taxon>Fungi</taxon>
        <taxon>Dikarya</taxon>
        <taxon>Ascomycota</taxon>
        <taxon>Saccharomycotina</taxon>
        <taxon>Saccharomycetes</taxon>
        <taxon>Saccharomycetales</taxon>
        <taxon>Saccharomycetaceae</taxon>
        <taxon>Nakaseomyces</taxon>
    </lineage>
</organism>
<dbReference type="InterPro" id="IPR043502">
    <property type="entry name" value="DNA/RNA_pol_sf"/>
</dbReference>
<dbReference type="PANTHER" id="PTHR45873">
    <property type="entry name" value="DNA POLYMERASE ETA"/>
    <property type="match status" value="1"/>
</dbReference>
<dbReference type="InterPro" id="IPR001126">
    <property type="entry name" value="UmuC"/>
</dbReference>
<dbReference type="SUPFAM" id="SSF100879">
    <property type="entry name" value="Lesion bypass DNA polymerase (Y-family), little finger domain"/>
    <property type="match status" value="1"/>
</dbReference>
<dbReference type="Gene3D" id="3.30.70.270">
    <property type="match status" value="1"/>
</dbReference>
<dbReference type="Proteomes" id="UP000054886">
    <property type="component" value="Unassembled WGS sequence"/>
</dbReference>
<evidence type="ECO:0000256" key="3">
    <source>
        <dbReference type="ARBA" id="ARBA00022723"/>
    </source>
</evidence>
<gene>
    <name evidence="11" type="ORF">AO440_001224</name>
</gene>
<keyword evidence="2" id="KW-0808">Transferase</keyword>
<dbReference type="GO" id="GO:0005657">
    <property type="term" value="C:replication fork"/>
    <property type="evidence" value="ECO:0007669"/>
    <property type="project" value="EnsemblFungi"/>
</dbReference>
<dbReference type="GO" id="GO:0035861">
    <property type="term" value="C:site of double-strand break"/>
    <property type="evidence" value="ECO:0007669"/>
    <property type="project" value="TreeGrafter"/>
</dbReference>
<dbReference type="GO" id="GO:0007064">
    <property type="term" value="P:mitotic sister chromatid cohesion"/>
    <property type="evidence" value="ECO:0007669"/>
    <property type="project" value="EnsemblFungi"/>
</dbReference>
<evidence type="ECO:0000256" key="7">
    <source>
        <dbReference type="ARBA" id="ARBA00023204"/>
    </source>
</evidence>
<evidence type="ECO:0000259" key="10">
    <source>
        <dbReference type="PROSITE" id="PS51907"/>
    </source>
</evidence>
<dbReference type="GO" id="GO:0005634">
    <property type="term" value="C:nucleus"/>
    <property type="evidence" value="ECO:0007669"/>
    <property type="project" value="UniProtKB-SubCell"/>
</dbReference>
<dbReference type="GO" id="GO:0009314">
    <property type="term" value="P:response to radiation"/>
    <property type="evidence" value="ECO:0007669"/>
    <property type="project" value="TreeGrafter"/>
</dbReference>
<evidence type="ECO:0000256" key="5">
    <source>
        <dbReference type="ARBA" id="ARBA00022771"/>
    </source>
</evidence>
<feature type="domain" description="UmuC" evidence="9">
    <location>
        <begin position="28"/>
        <end position="311"/>
    </location>
</feature>
<proteinExistence type="predicted"/>